<keyword evidence="7" id="KW-0902">Two-component regulatory system</keyword>
<keyword evidence="5 10" id="KW-0418">Kinase</keyword>
<dbReference type="PROSITE" id="PS50109">
    <property type="entry name" value="HIS_KIN"/>
    <property type="match status" value="1"/>
</dbReference>
<keyword evidence="8" id="KW-0812">Transmembrane</keyword>
<protein>
    <recommendedName>
        <fullName evidence="2">histidine kinase</fullName>
        <ecNumber evidence="2">2.7.13.3</ecNumber>
    </recommendedName>
</protein>
<dbReference type="GO" id="GO:0004673">
    <property type="term" value="F:protein histidine kinase activity"/>
    <property type="evidence" value="ECO:0007669"/>
    <property type="project" value="UniProtKB-EC"/>
</dbReference>
<comment type="caution">
    <text evidence="10">The sequence shown here is derived from an EMBL/GenBank/DDBJ whole genome shotgun (WGS) entry which is preliminary data.</text>
</comment>
<dbReference type="SMART" id="SM00387">
    <property type="entry name" value="HATPase_c"/>
    <property type="match status" value="1"/>
</dbReference>
<evidence type="ECO:0000256" key="3">
    <source>
        <dbReference type="ARBA" id="ARBA00022679"/>
    </source>
</evidence>
<dbReference type="PRINTS" id="PR00344">
    <property type="entry name" value="BCTRLSENSOR"/>
</dbReference>
<keyword evidence="8" id="KW-0472">Membrane</keyword>
<evidence type="ECO:0000256" key="6">
    <source>
        <dbReference type="ARBA" id="ARBA00022840"/>
    </source>
</evidence>
<feature type="transmembrane region" description="Helical" evidence="8">
    <location>
        <begin position="103"/>
        <end position="122"/>
    </location>
</feature>
<keyword evidence="4" id="KW-0547">Nucleotide-binding</keyword>
<dbReference type="AlphaFoldDB" id="A0A368VX32"/>
<organism evidence="10 11">
    <name type="scientific">Paenibacillus prosopidis</name>
    <dbReference type="NCBI Taxonomy" id="630520"/>
    <lineage>
        <taxon>Bacteria</taxon>
        <taxon>Bacillati</taxon>
        <taxon>Bacillota</taxon>
        <taxon>Bacilli</taxon>
        <taxon>Bacillales</taxon>
        <taxon>Paenibacillaceae</taxon>
        <taxon>Paenibacillus</taxon>
    </lineage>
</organism>
<name>A0A368VX32_9BACL</name>
<dbReference type="Gene3D" id="3.30.565.10">
    <property type="entry name" value="Histidine kinase-like ATPase, C-terminal domain"/>
    <property type="match status" value="1"/>
</dbReference>
<dbReference type="CDD" id="cd00075">
    <property type="entry name" value="HATPase"/>
    <property type="match status" value="1"/>
</dbReference>
<dbReference type="PANTHER" id="PTHR43065:SF51">
    <property type="entry name" value="HISTIDINE KINASE"/>
    <property type="match status" value="1"/>
</dbReference>
<dbReference type="EMBL" id="QPJD01000009">
    <property type="protein sequence ID" value="RCW46502.1"/>
    <property type="molecule type" value="Genomic_DNA"/>
</dbReference>
<feature type="transmembrane region" description="Helical" evidence="8">
    <location>
        <begin position="74"/>
        <end position="91"/>
    </location>
</feature>
<evidence type="ECO:0000256" key="4">
    <source>
        <dbReference type="ARBA" id="ARBA00022741"/>
    </source>
</evidence>
<keyword evidence="11" id="KW-1185">Reference proteome</keyword>
<feature type="transmembrane region" description="Helical" evidence="8">
    <location>
        <begin position="128"/>
        <end position="150"/>
    </location>
</feature>
<dbReference type="RefSeq" id="WP_114381142.1">
    <property type="nucleotide sequence ID" value="NZ_QPJD01000009.1"/>
</dbReference>
<dbReference type="GO" id="GO:0005524">
    <property type="term" value="F:ATP binding"/>
    <property type="evidence" value="ECO:0007669"/>
    <property type="project" value="UniProtKB-KW"/>
</dbReference>
<evidence type="ECO:0000256" key="5">
    <source>
        <dbReference type="ARBA" id="ARBA00022777"/>
    </source>
</evidence>
<dbReference type="InterPro" id="IPR036890">
    <property type="entry name" value="HATPase_C_sf"/>
</dbReference>
<dbReference type="InterPro" id="IPR005467">
    <property type="entry name" value="His_kinase_dom"/>
</dbReference>
<evidence type="ECO:0000259" key="9">
    <source>
        <dbReference type="PROSITE" id="PS50109"/>
    </source>
</evidence>
<feature type="transmembrane region" description="Helical" evidence="8">
    <location>
        <begin position="194"/>
        <end position="216"/>
    </location>
</feature>
<keyword evidence="6" id="KW-0067">ATP-binding</keyword>
<proteinExistence type="predicted"/>
<evidence type="ECO:0000256" key="8">
    <source>
        <dbReference type="SAM" id="Phobius"/>
    </source>
</evidence>
<keyword evidence="8" id="KW-1133">Transmembrane helix</keyword>
<dbReference type="InterPro" id="IPR003594">
    <property type="entry name" value="HATPase_dom"/>
</dbReference>
<evidence type="ECO:0000256" key="1">
    <source>
        <dbReference type="ARBA" id="ARBA00000085"/>
    </source>
</evidence>
<dbReference type="OrthoDB" id="9121833at2"/>
<dbReference type="GO" id="GO:0000160">
    <property type="term" value="P:phosphorelay signal transduction system"/>
    <property type="evidence" value="ECO:0007669"/>
    <property type="project" value="UniProtKB-KW"/>
</dbReference>
<gene>
    <name evidence="10" type="ORF">DFP97_109147</name>
</gene>
<evidence type="ECO:0000313" key="10">
    <source>
        <dbReference type="EMBL" id="RCW46502.1"/>
    </source>
</evidence>
<reference evidence="10 11" key="1">
    <citation type="submission" date="2018-07" db="EMBL/GenBank/DDBJ databases">
        <title>Genomic Encyclopedia of Type Strains, Phase III (KMG-III): the genomes of soil and plant-associated and newly described type strains.</title>
        <authorList>
            <person name="Whitman W."/>
        </authorList>
    </citation>
    <scope>NUCLEOTIDE SEQUENCE [LARGE SCALE GENOMIC DNA]</scope>
    <source>
        <strain evidence="10 11">CECT 7506</strain>
    </source>
</reference>
<dbReference type="PANTHER" id="PTHR43065">
    <property type="entry name" value="SENSOR HISTIDINE KINASE"/>
    <property type="match status" value="1"/>
</dbReference>
<sequence length="469" mass="52823">MLFVLIALWAVAAIIWLSDRHASVNRWLGAVAFSGGAGALAAVLDLQWLPAAAEAGMNEVGQQLFYRLQAVSSLLSYYGLPYAFVLFAIAYRPVRFPKRLQQLVPFLLLIPIIGSIILTPFYTEMYPITFKVVVWWAVPYILYGTVQVLLKRQPYSAVSRTHWIVCSAVLPPVMFSMVMNYVLPSFGILRMWVYNTWIVGLGVTVFVVGLFTYGFMGVRVMVDRRRFDSTLRAVTSGTAILNHAIKNDAGKMRLFSEKMKSYAIATNQPELLADVETVLNASRHMQEMLQRVHRRTEDLVLKYEAVNLAELIEQTMKQYEPVLGHIKLSTSLSEGWTCRMDPAQVSEALGNIVANALEAMKGEGELIIHLSETKRELIIEVRDTGPGMNKSETAKVLEPFYTTKSGSDTNFGLGLPYAYHVMRKHKGMLHIRSKPGKGTSVYMTFPKRFIRAQKIEAIHSQGREAHEQH</sequence>
<dbReference type="InterPro" id="IPR004358">
    <property type="entry name" value="Sig_transdc_His_kin-like_C"/>
</dbReference>
<dbReference type="Pfam" id="PF02518">
    <property type="entry name" value="HATPase_c"/>
    <property type="match status" value="1"/>
</dbReference>
<feature type="domain" description="Histidine kinase" evidence="9">
    <location>
        <begin position="240"/>
        <end position="449"/>
    </location>
</feature>
<keyword evidence="3" id="KW-0808">Transferase</keyword>
<evidence type="ECO:0000256" key="7">
    <source>
        <dbReference type="ARBA" id="ARBA00023012"/>
    </source>
</evidence>
<feature type="transmembrane region" description="Helical" evidence="8">
    <location>
        <begin position="162"/>
        <end position="182"/>
    </location>
</feature>
<evidence type="ECO:0000313" key="11">
    <source>
        <dbReference type="Proteomes" id="UP000252415"/>
    </source>
</evidence>
<dbReference type="Proteomes" id="UP000252415">
    <property type="component" value="Unassembled WGS sequence"/>
</dbReference>
<accession>A0A368VX32</accession>
<dbReference type="SUPFAM" id="SSF55874">
    <property type="entry name" value="ATPase domain of HSP90 chaperone/DNA topoisomerase II/histidine kinase"/>
    <property type="match status" value="1"/>
</dbReference>
<dbReference type="EC" id="2.7.13.3" evidence="2"/>
<evidence type="ECO:0000256" key="2">
    <source>
        <dbReference type="ARBA" id="ARBA00012438"/>
    </source>
</evidence>
<comment type="catalytic activity">
    <reaction evidence="1">
        <text>ATP + protein L-histidine = ADP + protein N-phospho-L-histidine.</text>
        <dbReference type="EC" id="2.7.13.3"/>
    </reaction>
</comment>